<evidence type="ECO:0000256" key="1">
    <source>
        <dbReference type="ARBA" id="ARBA00022512"/>
    </source>
</evidence>
<feature type="signal peptide" evidence="7">
    <location>
        <begin position="1"/>
        <end position="26"/>
    </location>
</feature>
<dbReference type="AlphaFoldDB" id="A0A3N2D0J9"/>
<dbReference type="Gene3D" id="2.120.10.30">
    <property type="entry name" value="TolB, C-terminal domain"/>
    <property type="match status" value="1"/>
</dbReference>
<evidence type="ECO:0000256" key="6">
    <source>
        <dbReference type="SAM" id="Phobius"/>
    </source>
</evidence>
<dbReference type="Pfam" id="PF00746">
    <property type="entry name" value="Gram_pos_anchor"/>
    <property type="match status" value="1"/>
</dbReference>
<keyword evidence="6" id="KW-1133">Transmembrane helix</keyword>
<proteinExistence type="predicted"/>
<feature type="compositionally biased region" description="Low complexity" evidence="5">
    <location>
        <begin position="729"/>
        <end position="778"/>
    </location>
</feature>
<sequence length="812" mass="83577">MRRPVLAAFAVVAVAGTLGVVAPATAAGAAVRINEVQSNSAVGAPDFVELVNTGSEPVDLSGWVLRDDKDERDLRIASGTIIAPGEFFVIEPDSDPDAGFGLGSRDMARLYAADGTTLVDSYEWTDHAFSEGRIPDGTGEFVDTEPTPAAANVARNEGAFYEADATIVVNEVMSDDPAGGADWVELTNTGGVAVDVSGWVLRDDNDQRDLRIAAGTVLEPGALLVVETDTPANGFGLGRVDQIRLFLADGRGLVDEHSWTDHVASEGRVPDGTGEFVPTEPTPRSANVARGGGTPVVINEVETSGDARGDWVELANTDLEQTVDVSGWTLIDSDPSHDPIVLPEGTTIESGGYLGVLTEPSFGLGGRDEITVRDAAGIVVASRAWEEHSATTLGRCPDMTGPFTDTGGGTFELANDCSQPPGGDVDVEAWPFENDVRDAVAPGTWGDDMSGIDVAPDGTIVAVNNGSGEIFRLAGGPGTYTVDASWLATYPGGAGQPDGEGITVGGDGAVYLATERDDRASKVSRPSVLRVELGADGRSTTTHEWNLSEVTGPLGANGGLEGVEWISDADATRLGVRGSDGEVYDPAAFGAHTGGIFAVGVEQTGNIHLVVLEEDGRITRLQTVNASEAVSSVMGLDWRAGGNELWALCDEVCENRTAVFAFDEGVLTRQVEYAAPTGMNASYTNEGIALLWCALDADAWPTVMWISDSPHEGVSLRVADGADCVGSQEPGEGSSSGTTPTPTSTPPGGSSPGETTAPTTATPGGASPTGAGTSGSGLATTGVQASPWLAAAAVALVLIGTALAVRRRAAAT</sequence>
<dbReference type="Gene3D" id="2.60.40.1260">
    <property type="entry name" value="Lamin Tail domain"/>
    <property type="match status" value="3"/>
</dbReference>
<feature type="domain" description="LTD" evidence="8">
    <location>
        <begin position="16"/>
        <end position="149"/>
    </location>
</feature>
<dbReference type="Pfam" id="PF00932">
    <property type="entry name" value="LTD"/>
    <property type="match status" value="3"/>
</dbReference>
<reference evidence="9 10" key="1">
    <citation type="submission" date="2018-11" db="EMBL/GenBank/DDBJ databases">
        <title>Sequencing the genomes of 1000 actinobacteria strains.</title>
        <authorList>
            <person name="Klenk H.-P."/>
        </authorList>
    </citation>
    <scope>NUCLEOTIDE SEQUENCE [LARGE SCALE GENOMIC DNA]</scope>
    <source>
        <strain evidence="9 10">DSM 13521</strain>
    </source>
</reference>
<keyword evidence="6" id="KW-0472">Membrane</keyword>
<evidence type="ECO:0000313" key="10">
    <source>
        <dbReference type="Proteomes" id="UP000275356"/>
    </source>
</evidence>
<feature type="chain" id="PRO_5039181508" evidence="7">
    <location>
        <begin position="27"/>
        <end position="812"/>
    </location>
</feature>
<feature type="region of interest" description="Disordered" evidence="5">
    <location>
        <begin position="723"/>
        <end position="778"/>
    </location>
</feature>
<feature type="domain" description="LTD" evidence="8">
    <location>
        <begin position="159"/>
        <end position="261"/>
    </location>
</feature>
<keyword evidence="4" id="KW-0572">Peptidoglycan-anchor</keyword>
<feature type="domain" description="LTD" evidence="8">
    <location>
        <begin position="283"/>
        <end position="392"/>
    </location>
</feature>
<dbReference type="SUPFAM" id="SSF63829">
    <property type="entry name" value="Calcium-dependent phosphotriesterase"/>
    <property type="match status" value="1"/>
</dbReference>
<feature type="transmembrane region" description="Helical" evidence="6">
    <location>
        <begin position="788"/>
        <end position="805"/>
    </location>
</feature>
<dbReference type="PROSITE" id="PS51841">
    <property type="entry name" value="LTD"/>
    <property type="match status" value="3"/>
</dbReference>
<dbReference type="RefSeq" id="WP_170169496.1">
    <property type="nucleotide sequence ID" value="NZ_RKHQ01000002.1"/>
</dbReference>
<gene>
    <name evidence="9" type="ORF">EDD28_2705</name>
</gene>
<feature type="region of interest" description="Disordered" evidence="5">
    <location>
        <begin position="264"/>
        <end position="288"/>
    </location>
</feature>
<keyword evidence="1" id="KW-0134">Cell wall</keyword>
<dbReference type="EMBL" id="RKHQ01000002">
    <property type="protein sequence ID" value="ROR93296.1"/>
    <property type="molecule type" value="Genomic_DNA"/>
</dbReference>
<keyword evidence="10" id="KW-1185">Reference proteome</keyword>
<evidence type="ECO:0000256" key="3">
    <source>
        <dbReference type="ARBA" id="ARBA00022729"/>
    </source>
</evidence>
<keyword evidence="3 7" id="KW-0732">Signal</keyword>
<keyword evidence="6" id="KW-0812">Transmembrane</keyword>
<organism evidence="9 10">
    <name type="scientific">Salana multivorans</name>
    <dbReference type="NCBI Taxonomy" id="120377"/>
    <lineage>
        <taxon>Bacteria</taxon>
        <taxon>Bacillati</taxon>
        <taxon>Actinomycetota</taxon>
        <taxon>Actinomycetes</taxon>
        <taxon>Micrococcales</taxon>
        <taxon>Beutenbergiaceae</taxon>
        <taxon>Salana</taxon>
    </lineage>
</organism>
<dbReference type="Proteomes" id="UP000275356">
    <property type="component" value="Unassembled WGS sequence"/>
</dbReference>
<keyword evidence="2" id="KW-0964">Secreted</keyword>
<evidence type="ECO:0000313" key="9">
    <source>
        <dbReference type="EMBL" id="ROR93296.1"/>
    </source>
</evidence>
<evidence type="ECO:0000256" key="5">
    <source>
        <dbReference type="SAM" id="MobiDB-lite"/>
    </source>
</evidence>
<accession>A0A3N2D0J9</accession>
<dbReference type="InterPro" id="IPR036415">
    <property type="entry name" value="Lamin_tail_dom_sf"/>
</dbReference>
<dbReference type="InterPro" id="IPR019931">
    <property type="entry name" value="LPXTG_anchor"/>
</dbReference>
<evidence type="ECO:0000256" key="2">
    <source>
        <dbReference type="ARBA" id="ARBA00022525"/>
    </source>
</evidence>
<protein>
    <submittedName>
        <fullName evidence="9">Lamin tail-like protein</fullName>
    </submittedName>
</protein>
<dbReference type="SUPFAM" id="SSF74853">
    <property type="entry name" value="Lamin A/C globular tail domain"/>
    <property type="match status" value="3"/>
</dbReference>
<name>A0A3N2D0J9_9MICO</name>
<evidence type="ECO:0000256" key="4">
    <source>
        <dbReference type="ARBA" id="ARBA00023088"/>
    </source>
</evidence>
<dbReference type="InterPro" id="IPR011042">
    <property type="entry name" value="6-blade_b-propeller_TolB-like"/>
</dbReference>
<evidence type="ECO:0000259" key="8">
    <source>
        <dbReference type="PROSITE" id="PS51841"/>
    </source>
</evidence>
<evidence type="ECO:0000256" key="7">
    <source>
        <dbReference type="SAM" id="SignalP"/>
    </source>
</evidence>
<dbReference type="InterPro" id="IPR001322">
    <property type="entry name" value="Lamin_tail_dom"/>
</dbReference>
<comment type="caution">
    <text evidence="9">The sequence shown here is derived from an EMBL/GenBank/DDBJ whole genome shotgun (WGS) entry which is preliminary data.</text>
</comment>